<sequence>MRHQIFTNPQSLKMHSRVVTRIQSCDQLRSFSSSLFWSFVFICSFSVLADDRPAQRKGAADTRAVRAKKK</sequence>
<evidence type="ECO:0000313" key="2">
    <source>
        <dbReference type="Proteomes" id="UP000327118"/>
    </source>
</evidence>
<name>A0A5N6YUS3_9EURO</name>
<dbReference type="EMBL" id="ML739334">
    <property type="protein sequence ID" value="KAE8349191.1"/>
    <property type="molecule type" value="Genomic_DNA"/>
</dbReference>
<keyword evidence="2" id="KW-1185">Reference proteome</keyword>
<proteinExistence type="predicted"/>
<dbReference type="Proteomes" id="UP000327118">
    <property type="component" value="Unassembled WGS sequence"/>
</dbReference>
<protein>
    <submittedName>
        <fullName evidence="1">Uncharacterized protein</fullName>
    </submittedName>
</protein>
<accession>A0A5N6YUS3</accession>
<reference evidence="2" key="1">
    <citation type="submission" date="2019-04" db="EMBL/GenBank/DDBJ databases">
        <title>Friends and foes A comparative genomics studyof 23 Aspergillus species from section Flavi.</title>
        <authorList>
            <consortium name="DOE Joint Genome Institute"/>
            <person name="Kjaerbolling I."/>
            <person name="Vesth T."/>
            <person name="Frisvad J.C."/>
            <person name="Nybo J.L."/>
            <person name="Theobald S."/>
            <person name="Kildgaard S."/>
            <person name="Isbrandt T."/>
            <person name="Kuo A."/>
            <person name="Sato A."/>
            <person name="Lyhne E.K."/>
            <person name="Kogle M.E."/>
            <person name="Wiebenga A."/>
            <person name="Kun R.S."/>
            <person name="Lubbers R.J."/>
            <person name="Makela M.R."/>
            <person name="Barry K."/>
            <person name="Chovatia M."/>
            <person name="Clum A."/>
            <person name="Daum C."/>
            <person name="Haridas S."/>
            <person name="He G."/>
            <person name="LaButti K."/>
            <person name="Lipzen A."/>
            <person name="Mondo S."/>
            <person name="Riley R."/>
            <person name="Salamov A."/>
            <person name="Simmons B.A."/>
            <person name="Magnuson J.K."/>
            <person name="Henrissat B."/>
            <person name="Mortensen U.H."/>
            <person name="Larsen T.O."/>
            <person name="Devries R.P."/>
            <person name="Grigoriev I.V."/>
            <person name="Machida M."/>
            <person name="Baker S.E."/>
            <person name="Andersen M.R."/>
        </authorList>
    </citation>
    <scope>NUCLEOTIDE SEQUENCE [LARGE SCALE GENOMIC DNA]</scope>
    <source>
        <strain evidence="2">CBS 553.77</strain>
    </source>
</reference>
<gene>
    <name evidence="1" type="ORF">BDV28DRAFT_141698</name>
</gene>
<evidence type="ECO:0000313" key="1">
    <source>
        <dbReference type="EMBL" id="KAE8349191.1"/>
    </source>
</evidence>
<dbReference type="AlphaFoldDB" id="A0A5N6YUS3"/>
<organism evidence="1 2">
    <name type="scientific">Aspergillus coremiiformis</name>
    <dbReference type="NCBI Taxonomy" id="138285"/>
    <lineage>
        <taxon>Eukaryota</taxon>
        <taxon>Fungi</taxon>
        <taxon>Dikarya</taxon>
        <taxon>Ascomycota</taxon>
        <taxon>Pezizomycotina</taxon>
        <taxon>Eurotiomycetes</taxon>
        <taxon>Eurotiomycetidae</taxon>
        <taxon>Eurotiales</taxon>
        <taxon>Aspergillaceae</taxon>
        <taxon>Aspergillus</taxon>
        <taxon>Aspergillus subgen. Circumdati</taxon>
    </lineage>
</organism>